<evidence type="ECO:0000256" key="1">
    <source>
        <dbReference type="SAM" id="Phobius"/>
    </source>
</evidence>
<comment type="caution">
    <text evidence="2">The sequence shown here is derived from an EMBL/GenBank/DDBJ whole genome shotgun (WGS) entry which is preliminary data.</text>
</comment>
<accession>A0ABS3QL63</accession>
<dbReference type="RefSeq" id="WP_208177699.1">
    <property type="nucleotide sequence ID" value="NZ_JAGETZ010000014.1"/>
</dbReference>
<evidence type="ECO:0000313" key="2">
    <source>
        <dbReference type="EMBL" id="MBO2011972.1"/>
    </source>
</evidence>
<name>A0ABS3QL63_9BACT</name>
<keyword evidence="3" id="KW-1185">Reference proteome</keyword>
<evidence type="ECO:0000313" key="3">
    <source>
        <dbReference type="Proteomes" id="UP000664369"/>
    </source>
</evidence>
<sequence>MFIGHFGLGFGTKTVQPRVSLGTLFLAAQFADLLWPNLLLLGIETVRVVPGLMAVSPFDFAHYPFSHSLAMDLVWGLLLGLGYWLLRRNAGGALLVGLLVPSHWLLDLVVHRPDLPLFPGASPLLGFGLWNSMVGTQVVEALFFLGGLYMYLRNTQARNGVGRYGVWGLVAFLLLVHISSLLSPAPASTEVIGWGGQLLWLPILLAYWVDRNRTARIATSATAETRPASGPSTF</sequence>
<feature type="transmembrane region" description="Helical" evidence="1">
    <location>
        <begin position="191"/>
        <end position="209"/>
    </location>
</feature>
<feature type="transmembrane region" description="Helical" evidence="1">
    <location>
        <begin position="93"/>
        <end position="110"/>
    </location>
</feature>
<evidence type="ECO:0008006" key="4">
    <source>
        <dbReference type="Google" id="ProtNLM"/>
    </source>
</evidence>
<gene>
    <name evidence="2" type="ORF">J4E00_23100</name>
</gene>
<organism evidence="2 3">
    <name type="scientific">Hymenobacter negativus</name>
    <dbReference type="NCBI Taxonomy" id="2795026"/>
    <lineage>
        <taxon>Bacteria</taxon>
        <taxon>Pseudomonadati</taxon>
        <taxon>Bacteroidota</taxon>
        <taxon>Cytophagia</taxon>
        <taxon>Cytophagales</taxon>
        <taxon>Hymenobacteraceae</taxon>
        <taxon>Hymenobacter</taxon>
    </lineage>
</organism>
<feature type="transmembrane region" description="Helical" evidence="1">
    <location>
        <begin position="130"/>
        <end position="152"/>
    </location>
</feature>
<protein>
    <recommendedName>
        <fullName evidence="4">HXXEE domain-containing protein</fullName>
    </recommendedName>
</protein>
<keyword evidence="1" id="KW-1133">Transmembrane helix</keyword>
<keyword evidence="1" id="KW-0472">Membrane</keyword>
<dbReference type="EMBL" id="JAGETZ010000014">
    <property type="protein sequence ID" value="MBO2011972.1"/>
    <property type="molecule type" value="Genomic_DNA"/>
</dbReference>
<dbReference type="Proteomes" id="UP000664369">
    <property type="component" value="Unassembled WGS sequence"/>
</dbReference>
<feature type="transmembrane region" description="Helical" evidence="1">
    <location>
        <begin position="21"/>
        <end position="43"/>
    </location>
</feature>
<keyword evidence="1" id="KW-0812">Transmembrane</keyword>
<reference evidence="2 3" key="1">
    <citation type="submission" date="2021-03" db="EMBL/GenBank/DDBJ databases">
        <authorList>
            <person name="Kim M.K."/>
        </authorList>
    </citation>
    <scope>NUCLEOTIDE SEQUENCE [LARGE SCALE GENOMIC DNA]</scope>
    <source>
        <strain evidence="2 3">BT442</strain>
    </source>
</reference>
<feature type="transmembrane region" description="Helical" evidence="1">
    <location>
        <begin position="164"/>
        <end position="185"/>
    </location>
</feature>
<feature type="transmembrane region" description="Helical" evidence="1">
    <location>
        <begin position="63"/>
        <end position="86"/>
    </location>
</feature>
<proteinExistence type="predicted"/>